<feature type="active site" evidence="5 6">
    <location>
        <position position="132"/>
    </location>
</feature>
<evidence type="ECO:0000256" key="2">
    <source>
        <dbReference type="ARBA" id="ARBA00022605"/>
    </source>
</evidence>
<dbReference type="UniPathway" id="UPA00068">
    <property type="reaction ID" value="UER00108"/>
</dbReference>
<feature type="domain" description="Semialdehyde dehydrogenase NAD-binding" evidence="7">
    <location>
        <begin position="3"/>
        <end position="124"/>
    </location>
</feature>
<organism evidence="8 9">
    <name type="scientific">Saccharicrinis carchari</name>
    <dbReference type="NCBI Taxonomy" id="1168039"/>
    <lineage>
        <taxon>Bacteria</taxon>
        <taxon>Pseudomonadati</taxon>
        <taxon>Bacteroidota</taxon>
        <taxon>Bacteroidia</taxon>
        <taxon>Marinilabiliales</taxon>
        <taxon>Marinilabiliaceae</taxon>
        <taxon>Saccharicrinis</taxon>
    </lineage>
</organism>
<dbReference type="EC" id="1.2.1.38" evidence="5"/>
<sequence>MIKVGIVGGAGYTAGELLRILLHHPHVEITCIQSTSNAGNALASVHTDLLGDTDLIFSAELNTDLVDVVFLCMGHGKSKEFLSSKPIPDHIKIIDLSHDYRLEAEKNDFVYGLPELNLEAIKGANKIANPGCFATAIQLALLPLAAVGKLNEVHVNAVTGSTGAGQQPTSTSHFSWRNNNVSVYKAFSHQHLGEIRQSLKQLQKGFEKAINFIPVRGNFARGIMATAYTDCQLSEEEVLNMYKAYYKDHPFVTVSDVNPHLKQVVNTNKTILYVEKHDDKILVVSMIDNLVKGASGQAVQNMNLMFGLDQSEGLRLKPVAF</sequence>
<dbReference type="GO" id="GO:0005737">
    <property type="term" value="C:cytoplasm"/>
    <property type="evidence" value="ECO:0007669"/>
    <property type="project" value="UniProtKB-SubCell"/>
</dbReference>
<evidence type="ECO:0000256" key="1">
    <source>
        <dbReference type="ARBA" id="ARBA00022571"/>
    </source>
</evidence>
<comment type="catalytic activity">
    <reaction evidence="5">
        <text>N-acetyl-L-glutamate 5-semialdehyde + phosphate + NADP(+) = N-acetyl-L-glutamyl 5-phosphate + NADPH + H(+)</text>
        <dbReference type="Rhea" id="RHEA:21588"/>
        <dbReference type="ChEBI" id="CHEBI:15378"/>
        <dbReference type="ChEBI" id="CHEBI:29123"/>
        <dbReference type="ChEBI" id="CHEBI:43474"/>
        <dbReference type="ChEBI" id="CHEBI:57783"/>
        <dbReference type="ChEBI" id="CHEBI:57936"/>
        <dbReference type="ChEBI" id="CHEBI:58349"/>
        <dbReference type="EC" id="1.2.1.38"/>
    </reaction>
</comment>
<evidence type="ECO:0000256" key="5">
    <source>
        <dbReference type="HAMAP-Rule" id="MF_00150"/>
    </source>
</evidence>
<dbReference type="SUPFAM" id="SSF55347">
    <property type="entry name" value="Glyceraldehyde-3-phosphate dehydrogenase-like, C-terminal domain"/>
    <property type="match status" value="1"/>
</dbReference>
<dbReference type="CDD" id="cd23934">
    <property type="entry name" value="AGPR_1_C"/>
    <property type="match status" value="1"/>
</dbReference>
<keyword evidence="2 5" id="KW-0028">Amino-acid biosynthesis</keyword>
<evidence type="ECO:0000313" key="8">
    <source>
        <dbReference type="EMBL" id="SMO53170.1"/>
    </source>
</evidence>
<dbReference type="InterPro" id="IPR036291">
    <property type="entry name" value="NAD(P)-bd_dom_sf"/>
</dbReference>
<dbReference type="Pfam" id="PF22698">
    <property type="entry name" value="Semialdhyde_dhC_1"/>
    <property type="match status" value="1"/>
</dbReference>
<dbReference type="InterPro" id="IPR050085">
    <property type="entry name" value="AGPR"/>
</dbReference>
<dbReference type="PANTHER" id="PTHR32338">
    <property type="entry name" value="N-ACETYL-GAMMA-GLUTAMYL-PHOSPHATE REDUCTASE, CHLOROPLASTIC-RELATED-RELATED"/>
    <property type="match status" value="1"/>
</dbReference>
<dbReference type="InterPro" id="IPR023013">
    <property type="entry name" value="AGPR_AS"/>
</dbReference>
<keyword evidence="1 5" id="KW-0055">Arginine biosynthesis</keyword>
<dbReference type="CDD" id="cd17895">
    <property type="entry name" value="AGPR_1_N"/>
    <property type="match status" value="1"/>
</dbReference>
<evidence type="ECO:0000313" key="9">
    <source>
        <dbReference type="Proteomes" id="UP000319040"/>
    </source>
</evidence>
<dbReference type="SMART" id="SM00859">
    <property type="entry name" value="Semialdhyde_dh"/>
    <property type="match status" value="1"/>
</dbReference>
<dbReference type="GO" id="GO:0003942">
    <property type="term" value="F:N-acetyl-gamma-glutamyl-phosphate reductase activity"/>
    <property type="evidence" value="ECO:0007669"/>
    <property type="project" value="UniProtKB-UniRule"/>
</dbReference>
<name>A0A521C362_SACCC</name>
<gene>
    <name evidence="5" type="primary">argC</name>
    <name evidence="8" type="ORF">SAMN06265379_102295</name>
</gene>
<dbReference type="GO" id="GO:0070401">
    <property type="term" value="F:NADP+ binding"/>
    <property type="evidence" value="ECO:0007669"/>
    <property type="project" value="InterPro"/>
</dbReference>
<accession>A0A521C362</accession>
<dbReference type="InterPro" id="IPR058924">
    <property type="entry name" value="AGPR_dimerisation_dom"/>
</dbReference>
<dbReference type="Pfam" id="PF01118">
    <property type="entry name" value="Semialdhyde_dh"/>
    <property type="match status" value="1"/>
</dbReference>
<dbReference type="HAMAP" id="MF_00150">
    <property type="entry name" value="ArgC_type1"/>
    <property type="match status" value="1"/>
</dbReference>
<dbReference type="PANTHER" id="PTHR32338:SF10">
    <property type="entry name" value="N-ACETYL-GAMMA-GLUTAMYL-PHOSPHATE REDUCTASE, CHLOROPLASTIC-RELATED"/>
    <property type="match status" value="1"/>
</dbReference>
<dbReference type="AlphaFoldDB" id="A0A521C362"/>
<dbReference type="GO" id="GO:0051287">
    <property type="term" value="F:NAD binding"/>
    <property type="evidence" value="ECO:0007669"/>
    <property type="project" value="InterPro"/>
</dbReference>
<dbReference type="EMBL" id="FXTB01000002">
    <property type="protein sequence ID" value="SMO53170.1"/>
    <property type="molecule type" value="Genomic_DNA"/>
</dbReference>
<comment type="subcellular location">
    <subcellularLocation>
        <location evidence="5">Cytoplasm</location>
    </subcellularLocation>
</comment>
<keyword evidence="5" id="KW-0963">Cytoplasm</keyword>
<dbReference type="InterPro" id="IPR000534">
    <property type="entry name" value="Semialdehyde_DH_NAD-bd"/>
</dbReference>
<evidence type="ECO:0000259" key="7">
    <source>
        <dbReference type="SMART" id="SM00859"/>
    </source>
</evidence>
<keyword evidence="9" id="KW-1185">Reference proteome</keyword>
<dbReference type="NCBIfam" id="TIGR01850">
    <property type="entry name" value="argC"/>
    <property type="match status" value="1"/>
</dbReference>
<dbReference type="GO" id="GO:0006526">
    <property type="term" value="P:L-arginine biosynthetic process"/>
    <property type="evidence" value="ECO:0007669"/>
    <property type="project" value="UniProtKB-UniRule"/>
</dbReference>
<dbReference type="InterPro" id="IPR000706">
    <property type="entry name" value="AGPR_type-1"/>
</dbReference>
<comment type="pathway">
    <text evidence="5">Amino-acid biosynthesis; L-arginine biosynthesis; N(2)-acetyl-L-ornithine from L-glutamate: step 3/4.</text>
</comment>
<dbReference type="OrthoDB" id="9801289at2"/>
<dbReference type="Proteomes" id="UP000319040">
    <property type="component" value="Unassembled WGS sequence"/>
</dbReference>
<dbReference type="SUPFAM" id="SSF51735">
    <property type="entry name" value="NAD(P)-binding Rossmann-fold domains"/>
    <property type="match status" value="1"/>
</dbReference>
<keyword evidence="3 5" id="KW-0521">NADP</keyword>
<keyword evidence="4 5" id="KW-0560">Oxidoreductase</keyword>
<comment type="function">
    <text evidence="5">Catalyzes the NADPH-dependent reduction of N-acetyl-5-glutamyl phosphate to yield N-acetyl-L-glutamate 5-semialdehyde.</text>
</comment>
<proteinExistence type="inferred from homology"/>
<evidence type="ECO:0000256" key="3">
    <source>
        <dbReference type="ARBA" id="ARBA00022857"/>
    </source>
</evidence>
<evidence type="ECO:0000256" key="4">
    <source>
        <dbReference type="ARBA" id="ARBA00023002"/>
    </source>
</evidence>
<dbReference type="RefSeq" id="WP_142532591.1">
    <property type="nucleotide sequence ID" value="NZ_FXTB01000002.1"/>
</dbReference>
<dbReference type="Gene3D" id="3.30.360.10">
    <property type="entry name" value="Dihydrodipicolinate Reductase, domain 2"/>
    <property type="match status" value="1"/>
</dbReference>
<protein>
    <recommendedName>
        <fullName evidence="5">N-acetyl-gamma-glutamyl-phosphate reductase</fullName>
        <shortName evidence="5">AGPR</shortName>
        <ecNumber evidence="5">1.2.1.38</ecNumber>
    </recommendedName>
    <alternativeName>
        <fullName evidence="5">N-acetyl-glutamate semialdehyde dehydrogenase</fullName>
        <shortName evidence="5">NAGSA dehydrogenase</shortName>
    </alternativeName>
</protein>
<dbReference type="Gene3D" id="3.40.50.720">
    <property type="entry name" value="NAD(P)-binding Rossmann-like Domain"/>
    <property type="match status" value="1"/>
</dbReference>
<evidence type="ECO:0000256" key="6">
    <source>
        <dbReference type="PROSITE-ProRule" id="PRU10010"/>
    </source>
</evidence>
<comment type="similarity">
    <text evidence="5">Belongs to the NAGSA dehydrogenase family. Type 1 subfamily.</text>
</comment>
<dbReference type="PROSITE" id="PS01224">
    <property type="entry name" value="ARGC"/>
    <property type="match status" value="1"/>
</dbReference>
<reference evidence="8 9" key="1">
    <citation type="submission" date="2017-05" db="EMBL/GenBank/DDBJ databases">
        <authorList>
            <person name="Varghese N."/>
            <person name="Submissions S."/>
        </authorList>
    </citation>
    <scope>NUCLEOTIDE SEQUENCE [LARGE SCALE GENOMIC DNA]</scope>
    <source>
        <strain evidence="8 9">DSM 27040</strain>
    </source>
</reference>